<sequence length="493" mass="51837">MSFFSSLRHSATDAVKNATDKIHETENKASGFVGNLEDKLSGASKLKDIGSKIENEVSDTKKGISDAIENKISDTKERISDIPVVKDINKAYHIALDIKDATKSPVSALNKILPKNSELFSKIVDYTAGGVTDAQNKLNNSRVNKVFSFLASIEKSKLAGTTYSNLNYLNDQVAIKAPVDQDLSKTPTVSQLLNAANAEFTIDGTPKGLTPFLVNGKQLYTVDDATGMSSRVWLTGDNQVIISYQSTSGGDNMSINPVAGVAGMASNAQIFNQDVSGAQKSALKWANKVVQEAEARGIDTNNIFVTGHSLGGIEASYVAQQTGLGGIAFSATGIPSSSTAKGDGSNFLSIMAYGDPIASYASDTNGGASYVSWKDEGASSSLNHYGKVIQVGSESDNEALRKTVAGWTDGTFIDQMKTVGDVFKDFVKFHTPITLASDLGVTLTTKANSNGLMTLNGANGTPANIGGDTIGQLTGSHSDAMVAQLLKNNSLAA</sequence>
<reference evidence="1 2" key="1">
    <citation type="submission" date="2022-11" db="EMBL/GenBank/DDBJ databases">
        <title>Genome sequencing of Acetobacter type strain.</title>
        <authorList>
            <person name="Heo J."/>
            <person name="Lee D."/>
            <person name="Han B.-H."/>
            <person name="Hong S.-B."/>
            <person name="Kwon S.-W."/>
        </authorList>
    </citation>
    <scope>NUCLEOTIDE SEQUENCE [LARGE SCALE GENOMIC DNA]</scope>
    <source>
        <strain evidence="1 2">KACC 21253</strain>
    </source>
</reference>
<dbReference type="RefSeq" id="WP_173559595.1">
    <property type="nucleotide sequence ID" value="NZ_JAPIUZ010000003.1"/>
</dbReference>
<name>A0ABT3QF30_9PROT</name>
<accession>A0ABT3QF30</accession>
<evidence type="ECO:0000313" key="1">
    <source>
        <dbReference type="EMBL" id="MCX2563855.1"/>
    </source>
</evidence>
<protein>
    <recommendedName>
        <fullName evidence="3">Fungal lipase-like domain-containing protein</fullName>
    </recommendedName>
</protein>
<gene>
    <name evidence="1" type="ORF">OQ497_07790</name>
</gene>
<dbReference type="SUPFAM" id="SSF53474">
    <property type="entry name" value="alpha/beta-Hydrolases"/>
    <property type="match status" value="1"/>
</dbReference>
<comment type="caution">
    <text evidence="1">The sequence shown here is derived from an EMBL/GenBank/DDBJ whole genome shotgun (WGS) entry which is preliminary data.</text>
</comment>
<organism evidence="1 2">
    <name type="scientific">Acetobacter thailandicus</name>
    <dbReference type="NCBI Taxonomy" id="1502842"/>
    <lineage>
        <taxon>Bacteria</taxon>
        <taxon>Pseudomonadati</taxon>
        <taxon>Pseudomonadota</taxon>
        <taxon>Alphaproteobacteria</taxon>
        <taxon>Acetobacterales</taxon>
        <taxon>Acetobacteraceae</taxon>
        <taxon>Acetobacter</taxon>
    </lineage>
</organism>
<evidence type="ECO:0008006" key="3">
    <source>
        <dbReference type="Google" id="ProtNLM"/>
    </source>
</evidence>
<dbReference type="EMBL" id="JAPIUZ010000003">
    <property type="protein sequence ID" value="MCX2563855.1"/>
    <property type="molecule type" value="Genomic_DNA"/>
</dbReference>
<evidence type="ECO:0000313" key="2">
    <source>
        <dbReference type="Proteomes" id="UP001301152"/>
    </source>
</evidence>
<dbReference type="Gene3D" id="3.40.50.1820">
    <property type="entry name" value="alpha/beta hydrolase"/>
    <property type="match status" value="1"/>
</dbReference>
<dbReference type="InterPro" id="IPR029058">
    <property type="entry name" value="AB_hydrolase_fold"/>
</dbReference>
<proteinExistence type="predicted"/>
<dbReference type="Proteomes" id="UP001301152">
    <property type="component" value="Unassembled WGS sequence"/>
</dbReference>
<keyword evidence="2" id="KW-1185">Reference proteome</keyword>